<keyword evidence="2" id="KW-0472">Membrane</keyword>
<proteinExistence type="predicted"/>
<accession>A0ABS9MNL0</accession>
<gene>
    <name evidence="3" type="ORF">MAF45_00625</name>
</gene>
<evidence type="ECO:0000256" key="1">
    <source>
        <dbReference type="SAM" id="MobiDB-lite"/>
    </source>
</evidence>
<dbReference type="Proteomes" id="UP001297600">
    <property type="component" value="Unassembled WGS sequence"/>
</dbReference>
<feature type="transmembrane region" description="Helical" evidence="2">
    <location>
        <begin position="29"/>
        <end position="49"/>
    </location>
</feature>
<name>A0ABS9MNL0_9BURK</name>
<evidence type="ECO:0000313" key="4">
    <source>
        <dbReference type="Proteomes" id="UP001297600"/>
    </source>
</evidence>
<sequence length="100" mass="11120">MKLKFMPALVGLMVGLIAAWFTTFFTDSVLTIACVGILGFMFASGKCVMDDREKERQAREAERKAAYEKLPRRARRKIELSLEAGEGPSRPADPKKGSQP</sequence>
<feature type="region of interest" description="Disordered" evidence="1">
    <location>
        <begin position="79"/>
        <end position="100"/>
    </location>
</feature>
<keyword evidence="2" id="KW-1133">Transmembrane helix</keyword>
<reference evidence="3 4" key="1">
    <citation type="submission" date="2022-02" db="EMBL/GenBank/DDBJ databases">
        <title>Mesosutterella porci, a novel member of the family Sutterellaceae from pig feces.</title>
        <authorList>
            <person name="Wylensek D."/>
            <person name="Clavel T."/>
        </authorList>
    </citation>
    <scope>NUCLEOTIDE SEQUENCE [LARGE SCALE GENOMIC DNA]</scope>
    <source>
        <strain evidence="4">oilRF-744-wt-GAM-9</strain>
    </source>
</reference>
<feature type="transmembrane region" description="Helical" evidence="2">
    <location>
        <begin position="5"/>
        <end position="23"/>
    </location>
</feature>
<protein>
    <submittedName>
        <fullName evidence="3">Uncharacterized protein</fullName>
    </submittedName>
</protein>
<keyword evidence="2" id="KW-0812">Transmembrane</keyword>
<comment type="caution">
    <text evidence="3">The sequence shown here is derived from an EMBL/GenBank/DDBJ whole genome shotgun (WGS) entry which is preliminary data.</text>
</comment>
<evidence type="ECO:0000313" key="3">
    <source>
        <dbReference type="EMBL" id="MCG5029962.1"/>
    </source>
</evidence>
<evidence type="ECO:0000256" key="2">
    <source>
        <dbReference type="SAM" id="Phobius"/>
    </source>
</evidence>
<organism evidence="3 4">
    <name type="scientific">Mesosutterella porci</name>
    <dbReference type="NCBI Taxonomy" id="2915351"/>
    <lineage>
        <taxon>Bacteria</taxon>
        <taxon>Pseudomonadati</taxon>
        <taxon>Pseudomonadota</taxon>
        <taxon>Betaproteobacteria</taxon>
        <taxon>Burkholderiales</taxon>
        <taxon>Sutterellaceae</taxon>
        <taxon>Mesosutterella</taxon>
    </lineage>
</organism>
<keyword evidence="4" id="KW-1185">Reference proteome</keyword>
<dbReference type="EMBL" id="JAKNCT010000001">
    <property type="protein sequence ID" value="MCG5029962.1"/>
    <property type="molecule type" value="Genomic_DNA"/>
</dbReference>
<dbReference type="RefSeq" id="WP_237977618.1">
    <property type="nucleotide sequence ID" value="NZ_JAKNCT010000001.1"/>
</dbReference>